<name>A0AAN7AD75_9PEZI</name>
<dbReference type="AlphaFoldDB" id="A0AAN7AD75"/>
<evidence type="ECO:0000313" key="2">
    <source>
        <dbReference type="EMBL" id="KAK4181720.1"/>
    </source>
</evidence>
<keyword evidence="3" id="KW-1185">Reference proteome</keyword>
<accession>A0AAN7AD75</accession>
<evidence type="ECO:0000256" key="1">
    <source>
        <dbReference type="SAM" id="MobiDB-lite"/>
    </source>
</evidence>
<proteinExistence type="predicted"/>
<protein>
    <submittedName>
        <fullName evidence="2">Uncharacterized protein</fullName>
    </submittedName>
</protein>
<reference evidence="2" key="1">
    <citation type="journal article" date="2023" name="Mol. Phylogenet. Evol.">
        <title>Genome-scale phylogeny and comparative genomics of the fungal order Sordariales.</title>
        <authorList>
            <person name="Hensen N."/>
            <person name="Bonometti L."/>
            <person name="Westerberg I."/>
            <person name="Brannstrom I.O."/>
            <person name="Guillou S."/>
            <person name="Cros-Aarteil S."/>
            <person name="Calhoun S."/>
            <person name="Haridas S."/>
            <person name="Kuo A."/>
            <person name="Mondo S."/>
            <person name="Pangilinan J."/>
            <person name="Riley R."/>
            <person name="LaButti K."/>
            <person name="Andreopoulos B."/>
            <person name="Lipzen A."/>
            <person name="Chen C."/>
            <person name="Yan M."/>
            <person name="Daum C."/>
            <person name="Ng V."/>
            <person name="Clum A."/>
            <person name="Steindorff A."/>
            <person name="Ohm R.A."/>
            <person name="Martin F."/>
            <person name="Silar P."/>
            <person name="Natvig D.O."/>
            <person name="Lalanne C."/>
            <person name="Gautier V."/>
            <person name="Ament-Velasquez S.L."/>
            <person name="Kruys A."/>
            <person name="Hutchinson M.I."/>
            <person name="Powell A.J."/>
            <person name="Barry K."/>
            <person name="Miller A.N."/>
            <person name="Grigoriev I.V."/>
            <person name="Debuchy R."/>
            <person name="Gladieux P."/>
            <person name="Hiltunen Thoren M."/>
            <person name="Johannesson H."/>
        </authorList>
    </citation>
    <scope>NUCLEOTIDE SEQUENCE</scope>
    <source>
        <strain evidence="2">CBS 892.96</strain>
    </source>
</reference>
<organism evidence="2 3">
    <name type="scientific">Triangularia setosa</name>
    <dbReference type="NCBI Taxonomy" id="2587417"/>
    <lineage>
        <taxon>Eukaryota</taxon>
        <taxon>Fungi</taxon>
        <taxon>Dikarya</taxon>
        <taxon>Ascomycota</taxon>
        <taxon>Pezizomycotina</taxon>
        <taxon>Sordariomycetes</taxon>
        <taxon>Sordariomycetidae</taxon>
        <taxon>Sordariales</taxon>
        <taxon>Podosporaceae</taxon>
        <taxon>Triangularia</taxon>
    </lineage>
</organism>
<comment type="caution">
    <text evidence="2">The sequence shown here is derived from an EMBL/GenBank/DDBJ whole genome shotgun (WGS) entry which is preliminary data.</text>
</comment>
<evidence type="ECO:0000313" key="3">
    <source>
        <dbReference type="Proteomes" id="UP001302321"/>
    </source>
</evidence>
<feature type="compositionally biased region" description="Basic and acidic residues" evidence="1">
    <location>
        <begin position="181"/>
        <end position="199"/>
    </location>
</feature>
<gene>
    <name evidence="2" type="ORF">QBC36DRAFT_357299</name>
</gene>
<reference evidence="2" key="2">
    <citation type="submission" date="2023-05" db="EMBL/GenBank/DDBJ databases">
        <authorList>
            <consortium name="Lawrence Berkeley National Laboratory"/>
            <person name="Steindorff A."/>
            <person name="Hensen N."/>
            <person name="Bonometti L."/>
            <person name="Westerberg I."/>
            <person name="Brannstrom I.O."/>
            <person name="Guillou S."/>
            <person name="Cros-Aarteil S."/>
            <person name="Calhoun S."/>
            <person name="Haridas S."/>
            <person name="Kuo A."/>
            <person name="Mondo S."/>
            <person name="Pangilinan J."/>
            <person name="Riley R."/>
            <person name="Labutti K."/>
            <person name="Andreopoulos B."/>
            <person name="Lipzen A."/>
            <person name="Chen C."/>
            <person name="Yanf M."/>
            <person name="Daum C."/>
            <person name="Ng V."/>
            <person name="Clum A."/>
            <person name="Ohm R."/>
            <person name="Martin F."/>
            <person name="Silar P."/>
            <person name="Natvig D."/>
            <person name="Lalanne C."/>
            <person name="Gautier V."/>
            <person name="Ament-Velasquez S.L."/>
            <person name="Kruys A."/>
            <person name="Hutchinson M.I."/>
            <person name="Powell A.J."/>
            <person name="Barry K."/>
            <person name="Miller A.N."/>
            <person name="Grigoriev I.V."/>
            <person name="Debuchy R."/>
            <person name="Gladieux P."/>
            <person name="Thoren M.H."/>
            <person name="Johannesson H."/>
        </authorList>
    </citation>
    <scope>NUCLEOTIDE SEQUENCE</scope>
    <source>
        <strain evidence="2">CBS 892.96</strain>
    </source>
</reference>
<sequence length="199" mass="22405">MVKCHVYLHSLREDERPLSNHQEKFLAQWLRLYHQVVGVKPGRAVVKAAATRILQSQSLYRLPPKYISYFIAKEPGAHEVVPGLLGVGEASNQNVALQSRISPKLAPRRRTLFKRGSQKWGEIVDELLEAAREIYEERLEKAKELGGKAAIVEGAAEKDRPRRGITNSGAEGARRTVMLEGLDKRETVKMEMARTSKLP</sequence>
<dbReference type="EMBL" id="MU866084">
    <property type="protein sequence ID" value="KAK4181720.1"/>
    <property type="molecule type" value="Genomic_DNA"/>
</dbReference>
<dbReference type="Proteomes" id="UP001302321">
    <property type="component" value="Unassembled WGS sequence"/>
</dbReference>
<feature type="region of interest" description="Disordered" evidence="1">
    <location>
        <begin position="158"/>
        <end position="199"/>
    </location>
</feature>